<comment type="caution">
    <text evidence="3">The sequence shown here is derived from an EMBL/GenBank/DDBJ whole genome shotgun (WGS) entry which is preliminary data.</text>
</comment>
<accession>A0A8H7KFF1</accession>
<keyword evidence="2" id="KW-0812">Transmembrane</keyword>
<protein>
    <submittedName>
        <fullName evidence="3">Uncharacterized protein</fullName>
    </submittedName>
</protein>
<feature type="region of interest" description="Disordered" evidence="1">
    <location>
        <begin position="74"/>
        <end position="114"/>
    </location>
</feature>
<dbReference type="Proteomes" id="UP000616885">
    <property type="component" value="Unassembled WGS sequence"/>
</dbReference>
<name>A0A8H7KFF1_BIOOC</name>
<evidence type="ECO:0000256" key="1">
    <source>
        <dbReference type="SAM" id="MobiDB-lite"/>
    </source>
</evidence>
<reference evidence="3" key="1">
    <citation type="submission" date="2020-10" db="EMBL/GenBank/DDBJ databases">
        <title>High-Quality Genome Resource of Clonostachys rosea strain S41 by Oxford Nanopore Long-Read Sequencing.</title>
        <authorList>
            <person name="Wang H."/>
        </authorList>
    </citation>
    <scope>NUCLEOTIDE SEQUENCE</scope>
    <source>
        <strain evidence="3">S41</strain>
    </source>
</reference>
<organism evidence="3 4">
    <name type="scientific">Bionectria ochroleuca</name>
    <name type="common">Gliocladium roseum</name>
    <dbReference type="NCBI Taxonomy" id="29856"/>
    <lineage>
        <taxon>Eukaryota</taxon>
        <taxon>Fungi</taxon>
        <taxon>Dikarya</taxon>
        <taxon>Ascomycota</taxon>
        <taxon>Pezizomycotina</taxon>
        <taxon>Sordariomycetes</taxon>
        <taxon>Hypocreomycetidae</taxon>
        <taxon>Hypocreales</taxon>
        <taxon>Bionectriaceae</taxon>
        <taxon>Clonostachys</taxon>
    </lineage>
</organism>
<evidence type="ECO:0000313" key="3">
    <source>
        <dbReference type="EMBL" id="KAF9747480.1"/>
    </source>
</evidence>
<gene>
    <name evidence="3" type="ORF">IM811_002814</name>
</gene>
<keyword evidence="2" id="KW-1133">Transmembrane helix</keyword>
<dbReference type="EMBL" id="JADCTT010000010">
    <property type="protein sequence ID" value="KAF9747480.1"/>
    <property type="molecule type" value="Genomic_DNA"/>
</dbReference>
<feature type="region of interest" description="Disordered" evidence="1">
    <location>
        <begin position="175"/>
        <end position="204"/>
    </location>
</feature>
<keyword evidence="2" id="KW-0472">Membrane</keyword>
<evidence type="ECO:0000313" key="4">
    <source>
        <dbReference type="Proteomes" id="UP000616885"/>
    </source>
</evidence>
<feature type="compositionally biased region" description="Low complexity" evidence="1">
    <location>
        <begin position="185"/>
        <end position="203"/>
    </location>
</feature>
<proteinExistence type="predicted"/>
<evidence type="ECO:0000256" key="2">
    <source>
        <dbReference type="SAM" id="Phobius"/>
    </source>
</evidence>
<sequence length="321" mass="34740">MVTTLFGAGEYFRGWSPAAALEACLALFATIVILRSCLRFALSRLRKPNRTQPNPNVLNAYQDFDLTQLGPSLRYTHQPPSPLSPPYWDTDMDEKMSSAESAGDASVQSHHGRLREDDIESLVRKPLALDSRWGSSSAHGLPYLISRPPPAPPLTPPELSSTVFTLDVRAQGQDSFIHQPNPDYASASTPSSGSQPSTVVTTSYPRRLSYNKTVPIGIPVSRESSSHSETDLVFPANSYPPTSPVLPPPPTFPELLNNDPADEAKIGLQGELVAVLDQDGSGWTRHTRVYGGGVCLACAAAGREHGEGGYYGDTVSPEERR</sequence>
<dbReference type="AlphaFoldDB" id="A0A8H7KFF1"/>
<feature type="transmembrane region" description="Helical" evidence="2">
    <location>
        <begin position="20"/>
        <end position="42"/>
    </location>
</feature>